<comment type="pathway">
    <text evidence="3 10">Protein modification; protein glycosylation.</text>
</comment>
<dbReference type="Pfam" id="PF23861">
    <property type="entry name" value="Ribophorin_II_2nd"/>
    <property type="match status" value="1"/>
</dbReference>
<feature type="transmembrane region" description="Helical" evidence="10">
    <location>
        <begin position="639"/>
        <end position="660"/>
    </location>
</feature>
<evidence type="ECO:0000259" key="11">
    <source>
        <dbReference type="Pfam" id="PF05817"/>
    </source>
</evidence>
<comment type="subunit">
    <text evidence="10">Component of the oligosaccharyltransferase (OST) complex.</text>
</comment>
<comment type="similarity">
    <text evidence="4 10">Belongs to the SWP1 family.</text>
</comment>
<feature type="domain" description="Ribophorin II C-terminal" evidence="14">
    <location>
        <begin position="592"/>
        <end position="692"/>
    </location>
</feature>
<protein>
    <recommendedName>
        <fullName evidence="10">Dolichyl-diphosphooligosaccharide--protein glycosyltransferase subunit 2</fullName>
    </recommendedName>
    <alternativeName>
        <fullName evidence="10">Ribophorin-2</fullName>
    </alternativeName>
</protein>
<comment type="function">
    <text evidence="1 10">Subunit of the oligosaccharyl transferase (OST) complex that catalyzes the initial transfer of a defined glycan (Glc(3)Man(9)GlcNAc(2) in eukaryotes) from the lipid carrier dolichol-pyrophosphate to an asparagine residue within an Asn-X-Ser/Thr consensus motif in nascent polypeptide chains, the first step in protein N-glycosylation. N-glycosylation occurs cotranslationally and the complex associates with the Sec61 complex at the channel-forming translocon complex that mediates protein translocation across the endoplasmic reticulum (ER). All subunits are required for a maximal enzyme activity.</text>
</comment>
<keyword evidence="9 10" id="KW-0472">Membrane</keyword>
<dbReference type="PANTHER" id="PTHR12640">
    <property type="entry name" value="RIBOPHORIN II"/>
    <property type="match status" value="1"/>
</dbReference>
<dbReference type="GO" id="GO:0006487">
    <property type="term" value="P:protein N-linked glycosylation"/>
    <property type="evidence" value="ECO:0007669"/>
    <property type="project" value="UniProtKB-UniRule"/>
</dbReference>
<evidence type="ECO:0000313" key="15">
    <source>
        <dbReference type="EMBL" id="PKA62681.1"/>
    </source>
</evidence>
<feature type="chain" id="PRO_5019616772" description="Dolichyl-diphosphooligosaccharide--protein glycosyltransferase subunit 2" evidence="10">
    <location>
        <begin position="24"/>
        <end position="700"/>
    </location>
</feature>
<evidence type="ECO:0000256" key="6">
    <source>
        <dbReference type="ARBA" id="ARBA00022729"/>
    </source>
</evidence>
<evidence type="ECO:0000259" key="14">
    <source>
        <dbReference type="Pfam" id="PF25147"/>
    </source>
</evidence>
<sequence length="700" mass="76613">MSRNRGILVSLLLICSSLSICRASVVRPISDAHRSAALELFVPIDGSLGSLEDTYEALRTFQILGLEINSDLSRATCQTLLLKLGSSSSTSKDLLYALRINGILGCQIETTNFEDIVSKLQDNLKGGNSLLDLYCSVGGLLLIKKQGFNVILSDAGGVFHNIKALSQSDGRWRFDSSGAESSTYAAGIALETLAGVVSLADSEIEQSVVNNGIVSFFRAHLGLLNADDETLYFDEKRVHANNFKSPLEISASVIRGVTAFAEVASGRLNIPGNKMLGLAKFFLSIGIPGSSKDLFNQLDALSCLENNSRLNCFYPRIYIPLIVSLPAVVLSLTSRDQLKVDVTTVFGSSAPSLTVTLAHAINSKSEEDELNVNQELHFDQENSIHYLDIVPLKMDVGKYRLVFKASLHDPEDGNKYTTGEQTSFSIFLTGSIKVDKGEIAIINSDGGSIETVETLDLSKDSSLSLSANHLQKFRLSFQLASPLGQTFKPHQVFLKLRHESKVEHIFLIDISSRQFKLTLDFLGLVEKFYYLSGKYDIKLAVGDATMENSFLSSLGCIELDLPEAPEKATQPPLQPVDPFSRYGPRQEISHIFRAPEKRPPKELSLAFLVLTILPFLGFIFGLIRLGVNLKSFPSAPLQAAFSILFHAGIAAVLLLYVLFWWKLNLFTTLKGLGLLSIFLVLVGHRTLSYLASTSAKLKSA</sequence>
<evidence type="ECO:0000256" key="10">
    <source>
        <dbReference type="RuleBase" id="RU366029"/>
    </source>
</evidence>
<keyword evidence="15" id="KW-0808">Transferase</keyword>
<feature type="signal peptide" evidence="10">
    <location>
        <begin position="1"/>
        <end position="23"/>
    </location>
</feature>
<evidence type="ECO:0000256" key="9">
    <source>
        <dbReference type="ARBA" id="ARBA00023136"/>
    </source>
</evidence>
<evidence type="ECO:0000256" key="8">
    <source>
        <dbReference type="ARBA" id="ARBA00022989"/>
    </source>
</evidence>
<organism evidence="15 16">
    <name type="scientific">Apostasia shenzhenica</name>
    <dbReference type="NCBI Taxonomy" id="1088818"/>
    <lineage>
        <taxon>Eukaryota</taxon>
        <taxon>Viridiplantae</taxon>
        <taxon>Streptophyta</taxon>
        <taxon>Embryophyta</taxon>
        <taxon>Tracheophyta</taxon>
        <taxon>Spermatophyta</taxon>
        <taxon>Magnoliopsida</taxon>
        <taxon>Liliopsida</taxon>
        <taxon>Asparagales</taxon>
        <taxon>Orchidaceae</taxon>
        <taxon>Apostasioideae</taxon>
        <taxon>Apostasia</taxon>
    </lineage>
</organism>
<evidence type="ECO:0000256" key="7">
    <source>
        <dbReference type="ARBA" id="ARBA00022824"/>
    </source>
</evidence>
<dbReference type="GO" id="GO:0016740">
    <property type="term" value="F:transferase activity"/>
    <property type="evidence" value="ECO:0007669"/>
    <property type="project" value="UniProtKB-KW"/>
</dbReference>
<dbReference type="Proteomes" id="UP000236161">
    <property type="component" value="Unassembled WGS sequence"/>
</dbReference>
<feature type="domain" description="Ribophorin II second" evidence="13">
    <location>
        <begin position="321"/>
        <end position="427"/>
    </location>
</feature>
<keyword evidence="5 10" id="KW-0812">Transmembrane</keyword>
<comment type="subcellular location">
    <subcellularLocation>
        <location evidence="2 10">Endoplasmic reticulum membrane</location>
        <topology evidence="2 10">Multi-pass membrane protein</topology>
    </subcellularLocation>
</comment>
<dbReference type="EMBL" id="KZ451916">
    <property type="protein sequence ID" value="PKA62681.1"/>
    <property type="molecule type" value="Genomic_DNA"/>
</dbReference>
<keyword evidence="8 10" id="KW-1133">Transmembrane helix</keyword>
<dbReference type="InterPro" id="IPR008814">
    <property type="entry name" value="Swp1"/>
</dbReference>
<keyword evidence="6 10" id="KW-0732">Signal</keyword>
<proteinExistence type="inferred from homology"/>
<dbReference type="InterPro" id="IPR055373">
    <property type="entry name" value="Ribophorin_II_N"/>
</dbReference>
<evidence type="ECO:0000256" key="2">
    <source>
        <dbReference type="ARBA" id="ARBA00004477"/>
    </source>
</evidence>
<keyword evidence="7 10" id="KW-0256">Endoplasmic reticulum</keyword>
<evidence type="ECO:0000259" key="13">
    <source>
        <dbReference type="Pfam" id="PF23861"/>
    </source>
</evidence>
<feature type="transmembrane region" description="Helical" evidence="10">
    <location>
        <begin position="672"/>
        <end position="691"/>
    </location>
</feature>
<dbReference type="InterPro" id="IPR056790">
    <property type="entry name" value="Ribophorin_II_C"/>
</dbReference>
<evidence type="ECO:0000256" key="1">
    <source>
        <dbReference type="ARBA" id="ARBA00002791"/>
    </source>
</evidence>
<dbReference type="Pfam" id="PF05817">
    <property type="entry name" value="Ribophorin_II"/>
    <property type="match status" value="1"/>
</dbReference>
<dbReference type="GO" id="GO:0008250">
    <property type="term" value="C:oligosaccharyltransferase complex"/>
    <property type="evidence" value="ECO:0007669"/>
    <property type="project" value="UniProtKB-UniRule"/>
</dbReference>
<dbReference type="AlphaFoldDB" id="A0A2I0B4I3"/>
<evidence type="ECO:0000256" key="4">
    <source>
        <dbReference type="ARBA" id="ARBA00009038"/>
    </source>
</evidence>
<dbReference type="PANTHER" id="PTHR12640:SF0">
    <property type="entry name" value="DOLICHYL-DIPHOSPHOOLIGOSACCHARIDE--PROTEIN GLYCOSYLTRANSFERASE SUBUNIT 2"/>
    <property type="match status" value="1"/>
</dbReference>
<evidence type="ECO:0000259" key="12">
    <source>
        <dbReference type="Pfam" id="PF23860"/>
    </source>
</evidence>
<name>A0A2I0B4I3_9ASPA</name>
<dbReference type="InterPro" id="IPR055375">
    <property type="entry name" value="Ribophorin_II_2nd"/>
</dbReference>
<evidence type="ECO:0000256" key="5">
    <source>
        <dbReference type="ARBA" id="ARBA00022692"/>
    </source>
</evidence>
<accession>A0A2I0B4I3</accession>
<evidence type="ECO:0000256" key="3">
    <source>
        <dbReference type="ARBA" id="ARBA00004922"/>
    </source>
</evidence>
<dbReference type="Pfam" id="PF23860">
    <property type="entry name" value="Ribophorin_II_3rd"/>
    <property type="match status" value="1"/>
</dbReference>
<dbReference type="Pfam" id="PF25147">
    <property type="entry name" value="Ribophorin_II_C"/>
    <property type="match status" value="1"/>
</dbReference>
<evidence type="ECO:0000313" key="16">
    <source>
        <dbReference type="Proteomes" id="UP000236161"/>
    </source>
</evidence>
<dbReference type="UniPathway" id="UPA00378"/>
<dbReference type="OrthoDB" id="432292at2759"/>
<reference evidence="15 16" key="1">
    <citation type="journal article" date="2017" name="Nature">
        <title>The Apostasia genome and the evolution of orchids.</title>
        <authorList>
            <person name="Zhang G.Q."/>
            <person name="Liu K.W."/>
            <person name="Li Z."/>
            <person name="Lohaus R."/>
            <person name="Hsiao Y.Y."/>
            <person name="Niu S.C."/>
            <person name="Wang J.Y."/>
            <person name="Lin Y.C."/>
            <person name="Xu Q."/>
            <person name="Chen L.J."/>
            <person name="Yoshida K."/>
            <person name="Fujiwara S."/>
            <person name="Wang Z.W."/>
            <person name="Zhang Y.Q."/>
            <person name="Mitsuda N."/>
            <person name="Wang M."/>
            <person name="Liu G.H."/>
            <person name="Pecoraro L."/>
            <person name="Huang H.X."/>
            <person name="Xiao X.J."/>
            <person name="Lin M."/>
            <person name="Wu X.Y."/>
            <person name="Wu W.L."/>
            <person name="Chen Y.Y."/>
            <person name="Chang S.B."/>
            <person name="Sakamoto S."/>
            <person name="Ohme-Takagi M."/>
            <person name="Yagi M."/>
            <person name="Zeng S.J."/>
            <person name="Shen C.Y."/>
            <person name="Yeh C.M."/>
            <person name="Luo Y.B."/>
            <person name="Tsai W.C."/>
            <person name="Van de Peer Y."/>
            <person name="Liu Z.J."/>
        </authorList>
    </citation>
    <scope>NUCLEOTIDE SEQUENCE [LARGE SCALE GENOMIC DNA]</scope>
    <source>
        <strain evidence="16">cv. Shenzhen</strain>
        <tissue evidence="15">Stem</tissue>
    </source>
</reference>
<feature type="domain" description="Ribophorin II N-terminal" evidence="11">
    <location>
        <begin position="29"/>
        <end position="305"/>
    </location>
</feature>
<keyword evidence="16" id="KW-1185">Reference proteome</keyword>
<gene>
    <name evidence="15" type="primary">RPN2</name>
    <name evidence="15" type="ORF">AXF42_Ash012268</name>
</gene>
<feature type="domain" description="Ribophorin II third" evidence="12">
    <location>
        <begin position="438"/>
        <end position="559"/>
    </location>
</feature>
<dbReference type="InterPro" id="IPR055374">
    <property type="entry name" value="Ribophorin_II_3rd"/>
</dbReference>
<feature type="transmembrane region" description="Helical" evidence="10">
    <location>
        <begin position="603"/>
        <end position="627"/>
    </location>
</feature>
<dbReference type="STRING" id="1088818.A0A2I0B4I3"/>